<feature type="compositionally biased region" description="Low complexity" evidence="1">
    <location>
        <begin position="1"/>
        <end position="11"/>
    </location>
</feature>
<accession>A0A426YU32</accession>
<evidence type="ECO:0000313" key="3">
    <source>
        <dbReference type="EMBL" id="RRT55229.1"/>
    </source>
</evidence>
<feature type="region of interest" description="Disordered" evidence="1">
    <location>
        <begin position="78"/>
        <end position="99"/>
    </location>
</feature>
<proteinExistence type="predicted"/>
<evidence type="ECO:0000313" key="4">
    <source>
        <dbReference type="Proteomes" id="UP000287651"/>
    </source>
</evidence>
<dbReference type="AlphaFoldDB" id="A0A426YU32"/>
<feature type="region of interest" description="Disordered" evidence="1">
    <location>
        <begin position="1"/>
        <end position="42"/>
    </location>
</feature>
<gene>
    <name evidence="3" type="ORF">B296_00038979</name>
</gene>
<reference evidence="3 4" key="1">
    <citation type="journal article" date="2014" name="Agronomy (Basel)">
        <title>A Draft Genome Sequence for Ensete ventricosum, the Drought-Tolerant Tree Against Hunger.</title>
        <authorList>
            <person name="Harrison J."/>
            <person name="Moore K.A."/>
            <person name="Paszkiewicz K."/>
            <person name="Jones T."/>
            <person name="Grant M."/>
            <person name="Ambacheew D."/>
            <person name="Muzemil S."/>
            <person name="Studholme D.J."/>
        </authorList>
    </citation>
    <scope>NUCLEOTIDE SEQUENCE [LARGE SCALE GENOMIC DNA]</scope>
</reference>
<dbReference type="Pfam" id="PF05678">
    <property type="entry name" value="VQ"/>
    <property type="match status" value="1"/>
</dbReference>
<dbReference type="PANTHER" id="PTHR33143:SF6">
    <property type="entry name" value="OS08G0102900 PROTEIN"/>
    <property type="match status" value="1"/>
</dbReference>
<dbReference type="EMBL" id="AMZH03010184">
    <property type="protein sequence ID" value="RRT55229.1"/>
    <property type="molecule type" value="Genomic_DNA"/>
</dbReference>
<feature type="compositionally biased region" description="Low complexity" evidence="1">
    <location>
        <begin position="78"/>
        <end position="98"/>
    </location>
</feature>
<name>A0A426YU32_ENSVE</name>
<comment type="caution">
    <text evidence="3">The sequence shown here is derived from an EMBL/GenBank/DDBJ whole genome shotgun (WGS) entry which is preliminary data.</text>
</comment>
<evidence type="ECO:0000256" key="1">
    <source>
        <dbReference type="SAM" id="MobiDB-lite"/>
    </source>
</evidence>
<evidence type="ECO:0000259" key="2">
    <source>
        <dbReference type="Pfam" id="PF05678"/>
    </source>
</evidence>
<dbReference type="InterPro" id="IPR008889">
    <property type="entry name" value="VQ"/>
</dbReference>
<feature type="domain" description="VQ" evidence="2">
    <location>
        <begin position="53"/>
        <end position="79"/>
    </location>
</feature>
<sequence length="218" mass="23253">MEPSDLSLSRPSPRRELQGPRPTPLQIRKDSHKIRKPPAAAPPQTRLPVIIYTVSPKVIHASRSEFMSLVQRLTGAASSSADPPAAASPSRRNSAGGAPLSPAARLAVFERTSHQASNRDVLDQLGIDGPMTSSRAGLFPGILSPVPSSLPPVSPNLFSASTTVPGQLNLFNELSPAFHGSKSYVENPFLHSPNNFLSTPILPSPGACWDLFNQNDDL</sequence>
<organism evidence="3 4">
    <name type="scientific">Ensete ventricosum</name>
    <name type="common">Abyssinian banana</name>
    <name type="synonym">Musa ensete</name>
    <dbReference type="NCBI Taxonomy" id="4639"/>
    <lineage>
        <taxon>Eukaryota</taxon>
        <taxon>Viridiplantae</taxon>
        <taxon>Streptophyta</taxon>
        <taxon>Embryophyta</taxon>
        <taxon>Tracheophyta</taxon>
        <taxon>Spermatophyta</taxon>
        <taxon>Magnoliopsida</taxon>
        <taxon>Liliopsida</taxon>
        <taxon>Zingiberales</taxon>
        <taxon>Musaceae</taxon>
        <taxon>Ensete</taxon>
    </lineage>
</organism>
<protein>
    <recommendedName>
        <fullName evidence="2">VQ domain-containing protein</fullName>
    </recommendedName>
</protein>
<dbReference type="PANTHER" id="PTHR33143">
    <property type="entry name" value="F16F4.1 PROTEIN-RELATED"/>
    <property type="match status" value="1"/>
</dbReference>
<dbReference type="Proteomes" id="UP000287651">
    <property type="component" value="Unassembled WGS sequence"/>
</dbReference>
<dbReference type="GO" id="GO:0005634">
    <property type="term" value="C:nucleus"/>
    <property type="evidence" value="ECO:0007669"/>
    <property type="project" value="TreeGrafter"/>
</dbReference>
<dbReference type="InterPro" id="IPR039607">
    <property type="entry name" value="VQ_8/17/18/20/21/25"/>
</dbReference>